<name>A0A1B1E2I9_9APIC</name>
<dbReference type="EMBL" id="CP016249">
    <property type="protein sequence ID" value="ANQ09110.1"/>
    <property type="molecule type" value="Genomic_DNA"/>
</dbReference>
<proteinExistence type="predicted"/>
<dbReference type="RefSeq" id="XP_019915805.1">
    <property type="nucleotide sequence ID" value="XM_020060279.1"/>
</dbReference>
<dbReference type="VEuPathDB" id="PlasmoDB:PCOAH_00034880"/>
<evidence type="ECO:0000313" key="4">
    <source>
        <dbReference type="Proteomes" id="UP000092716"/>
    </source>
</evidence>
<evidence type="ECO:0000313" key="3">
    <source>
        <dbReference type="EMBL" id="ANQ09110.1"/>
    </source>
</evidence>
<dbReference type="KEGG" id="pcot:PCOAH_00034880"/>
<gene>
    <name evidence="3" type="ORF">PCOAH_00034880</name>
</gene>
<feature type="region of interest" description="Disordered" evidence="1">
    <location>
        <begin position="199"/>
        <end position="241"/>
    </location>
</feature>
<dbReference type="Proteomes" id="UP000092716">
    <property type="component" value="Chromosome 11"/>
</dbReference>
<keyword evidence="2" id="KW-0812">Transmembrane</keyword>
<keyword evidence="2" id="KW-1133">Transmembrane helix</keyword>
<dbReference type="AlphaFoldDB" id="A0A1B1E2I9"/>
<feature type="compositionally biased region" description="Low complexity" evidence="1">
    <location>
        <begin position="218"/>
        <end position="231"/>
    </location>
</feature>
<evidence type="ECO:0000256" key="1">
    <source>
        <dbReference type="SAM" id="MobiDB-lite"/>
    </source>
</evidence>
<protein>
    <submittedName>
        <fullName evidence="3">Uncharacterized protein</fullName>
    </submittedName>
</protein>
<organism evidence="3 4">
    <name type="scientific">Plasmodium coatneyi</name>
    <dbReference type="NCBI Taxonomy" id="208452"/>
    <lineage>
        <taxon>Eukaryota</taxon>
        <taxon>Sar</taxon>
        <taxon>Alveolata</taxon>
        <taxon>Apicomplexa</taxon>
        <taxon>Aconoidasida</taxon>
        <taxon>Haemosporida</taxon>
        <taxon>Plasmodiidae</taxon>
        <taxon>Plasmodium</taxon>
    </lineage>
</organism>
<keyword evidence="4" id="KW-1185">Reference proteome</keyword>
<evidence type="ECO:0000256" key="2">
    <source>
        <dbReference type="SAM" id="Phobius"/>
    </source>
</evidence>
<dbReference type="GeneID" id="30910219"/>
<dbReference type="OrthoDB" id="371938at2759"/>
<keyword evidence="2" id="KW-0472">Membrane</keyword>
<reference evidence="4" key="1">
    <citation type="submission" date="2016-06" db="EMBL/GenBank/DDBJ databases">
        <title>First high quality genome sequence of Plasmodium coatneyi using continuous long reads from single molecule, real-time sequencing.</title>
        <authorList>
            <person name="Chien J.-T."/>
            <person name="Pakala S.B."/>
            <person name="Geraldo J.A."/>
            <person name="Lapp S.A."/>
            <person name="Barnwell J.W."/>
            <person name="Kissinger J.C."/>
            <person name="Galinski M.R."/>
            <person name="Humphrey J.C."/>
        </authorList>
    </citation>
    <scope>NUCLEOTIDE SEQUENCE [LARGE SCALE GENOMIC DNA]</scope>
    <source>
        <strain evidence="4">Hackeri</strain>
    </source>
</reference>
<sequence length="290" mass="32441">MRDDTVVVAHKGPMLQNSESPKTVHDQIAKVTTIYASNEYKYLSPMKELFLLYNSMIDIQNEGFNYGSISLEMELPDRRGSDDFAVLRTIFYARRKNQVSKEFEHGSGEHISSFNLTELLREKKFVEDLEKVSFGTRSGIVTSDDPINVYQAIKDSQLDATKLFITLNKEGEDKYSVSKLDDFLGECLKAAQEALEQADASNKKKKEGGNLQGDDPVSGSQASESQVSSTQRNAQEPKKNRKALMDEFKQSLVSKDMAKCKESAKLLMANSTVSSLMYLFVLIALGVCLL</sequence>
<accession>A0A1B1E2I9</accession>
<feature type="transmembrane region" description="Helical" evidence="2">
    <location>
        <begin position="266"/>
        <end position="289"/>
    </location>
</feature>